<reference evidence="15 17" key="2">
    <citation type="submission" date="2019-03" db="EMBL/GenBank/DDBJ databases">
        <title>Genomic Encyclopedia of Type Strains, Phase IV (KMG-IV): sequencing the most valuable type-strain genomes for metagenomic binning, comparative biology and taxonomic classification.</title>
        <authorList>
            <person name="Goeker M."/>
        </authorList>
    </citation>
    <scope>NUCLEOTIDE SEQUENCE [LARGE SCALE GENOMIC DNA]</scope>
    <source>
        <strain evidence="15 17">DSM 101483</strain>
    </source>
</reference>
<accession>A0A140D909</accession>
<keyword evidence="16" id="KW-1185">Reference proteome</keyword>
<dbReference type="GO" id="GO:0005829">
    <property type="term" value="C:cytosol"/>
    <property type="evidence" value="ECO:0007669"/>
    <property type="project" value="TreeGrafter"/>
</dbReference>
<dbReference type="Pfam" id="PF01406">
    <property type="entry name" value="tRNA-synt_1e"/>
    <property type="match status" value="1"/>
</dbReference>
<dbReference type="KEGG" id="dej:AWY79_00420"/>
<keyword evidence="7 12" id="KW-0547">Nucleotide-binding</keyword>
<dbReference type="InterPro" id="IPR024909">
    <property type="entry name" value="Cys-tRNA/MSH_ligase"/>
</dbReference>
<evidence type="ECO:0000256" key="12">
    <source>
        <dbReference type="HAMAP-Rule" id="MF_00041"/>
    </source>
</evidence>
<dbReference type="Proteomes" id="UP000055611">
    <property type="component" value="Chromosome"/>
</dbReference>
<dbReference type="PANTHER" id="PTHR10890">
    <property type="entry name" value="CYSTEINYL-TRNA SYNTHETASE"/>
    <property type="match status" value="1"/>
</dbReference>
<keyword evidence="11 12" id="KW-0030">Aminoacyl-tRNA synthetase</keyword>
<feature type="binding site" evidence="12">
    <location>
        <position position="233"/>
    </location>
    <ligand>
        <name>Zn(2+)</name>
        <dbReference type="ChEBI" id="CHEBI:29105"/>
    </ligand>
</feature>
<dbReference type="EMBL" id="CP014206">
    <property type="protein sequence ID" value="AMK09676.1"/>
    <property type="molecule type" value="Genomic_DNA"/>
</dbReference>
<proteinExistence type="inferred from homology"/>
<evidence type="ECO:0000256" key="11">
    <source>
        <dbReference type="ARBA" id="ARBA00023146"/>
    </source>
</evidence>
<gene>
    <name evidence="12 14" type="primary">cysS</name>
    <name evidence="14" type="ORF">AWY79_00420</name>
    <name evidence="15" type="ORF">EDC59_11344</name>
</gene>
<dbReference type="Pfam" id="PF23493">
    <property type="entry name" value="CysS_C"/>
    <property type="match status" value="1"/>
</dbReference>
<dbReference type="InterPro" id="IPR015273">
    <property type="entry name" value="Cys-tRNA-synt_Ia_DALR"/>
</dbReference>
<evidence type="ECO:0000313" key="17">
    <source>
        <dbReference type="Proteomes" id="UP000295506"/>
    </source>
</evidence>
<dbReference type="EMBL" id="SOBK01000013">
    <property type="protein sequence ID" value="TDT86370.1"/>
    <property type="molecule type" value="Genomic_DNA"/>
</dbReference>
<dbReference type="Pfam" id="PF09190">
    <property type="entry name" value="DALR_2"/>
    <property type="match status" value="1"/>
</dbReference>
<sequence length="485" mass="54860">MRIYNTLKRQKEEFVPANNNDVNMYVCGITAYDLCHIGHARSSVVFDVLYRYLKSVGYNVNFIRNFTDIDDKIIKRAGEVGKEASEIAEKFIGEFYVDMDKLNIQRPTVEPKCTEHIPEMIELTQRLIDKGHAYPTPDGDVYFKVRSFEGYGKLSGRNIDELESGARIAPGEQKQDPLDFALWKGAKPGEPFWESPWGKGRPGWHLECSAMSEKYSPLPLDIHGGGQDLSFPHHENEVAQSEAATGKPFANYWVHNGFVQINSEKMSKSLGNFFTIRDILDKFLAETLRYFLLTMHYRSPLDFSFEALEEAEKGVKRIYSALNQVNAELAKTAWKKSPFPEELTAELEAIEKHFDEAMADDLNTAGALGHVFSAVRLAGRVCEDKNLRKSEGGRDFFERIKADVAKWAGVLGIFERDPAEFLTELRDNRAARAGIDPAKVQELLDARKQARADKDFAKSDAIRDELAAMQVEVKDTPQGATWDVL</sequence>
<dbReference type="EC" id="6.1.1.16" evidence="12"/>
<dbReference type="FunFam" id="3.40.50.620:FF:000009">
    <property type="entry name" value="Cysteine--tRNA ligase"/>
    <property type="match status" value="1"/>
</dbReference>
<dbReference type="PRINTS" id="PR00983">
    <property type="entry name" value="TRNASYNTHCYS"/>
</dbReference>
<dbReference type="Gene3D" id="3.40.50.620">
    <property type="entry name" value="HUPs"/>
    <property type="match status" value="1"/>
</dbReference>
<dbReference type="CDD" id="cd00672">
    <property type="entry name" value="CysRS_core"/>
    <property type="match status" value="1"/>
</dbReference>
<dbReference type="InterPro" id="IPR009080">
    <property type="entry name" value="tRNAsynth_Ia_anticodon-bd"/>
</dbReference>
<dbReference type="RefSeq" id="WP_066799015.1">
    <property type="nucleotide sequence ID" value="NZ_CP014206.1"/>
</dbReference>
<dbReference type="NCBIfam" id="TIGR00435">
    <property type="entry name" value="cysS"/>
    <property type="match status" value="1"/>
</dbReference>
<comment type="subcellular location">
    <subcellularLocation>
        <location evidence="1 12">Cytoplasm</location>
    </subcellularLocation>
</comment>
<protein>
    <recommendedName>
        <fullName evidence="12">Cysteine--tRNA ligase</fullName>
        <ecNumber evidence="12">6.1.1.16</ecNumber>
    </recommendedName>
    <alternativeName>
        <fullName evidence="12">Cysteinyl-tRNA synthetase</fullName>
        <shortName evidence="12">CysRS</shortName>
    </alternativeName>
</protein>
<feature type="short sequence motif" description="'HIGH' region" evidence="12">
    <location>
        <begin position="29"/>
        <end position="39"/>
    </location>
</feature>
<evidence type="ECO:0000256" key="9">
    <source>
        <dbReference type="ARBA" id="ARBA00022840"/>
    </source>
</evidence>
<dbReference type="HAMAP" id="MF_00041">
    <property type="entry name" value="Cys_tRNA_synth"/>
    <property type="match status" value="1"/>
</dbReference>
<evidence type="ECO:0000256" key="8">
    <source>
        <dbReference type="ARBA" id="ARBA00022833"/>
    </source>
</evidence>
<keyword evidence="9 12" id="KW-0067">ATP-binding</keyword>
<dbReference type="GO" id="GO:0006423">
    <property type="term" value="P:cysteinyl-tRNA aminoacylation"/>
    <property type="evidence" value="ECO:0007669"/>
    <property type="project" value="UniProtKB-UniRule"/>
</dbReference>
<name>A0A140D909_9BACT</name>
<feature type="domain" description="Cysteinyl-tRNA synthetase class Ia DALR" evidence="13">
    <location>
        <begin position="353"/>
        <end position="422"/>
    </location>
</feature>
<feature type="binding site" evidence="12">
    <location>
        <position position="27"/>
    </location>
    <ligand>
        <name>Zn(2+)</name>
        <dbReference type="ChEBI" id="CHEBI:29105"/>
    </ligand>
</feature>
<comment type="subunit">
    <text evidence="3 12">Monomer.</text>
</comment>
<dbReference type="GO" id="GO:0008270">
    <property type="term" value="F:zinc ion binding"/>
    <property type="evidence" value="ECO:0007669"/>
    <property type="project" value="UniProtKB-UniRule"/>
</dbReference>
<comment type="cofactor">
    <cofactor evidence="12">
        <name>Zn(2+)</name>
        <dbReference type="ChEBI" id="CHEBI:29105"/>
    </cofactor>
    <text evidence="12">Binds 1 zinc ion per subunit.</text>
</comment>
<feature type="binding site" evidence="12">
    <location>
        <position position="237"/>
    </location>
    <ligand>
        <name>Zn(2+)</name>
        <dbReference type="ChEBI" id="CHEBI:29105"/>
    </ligand>
</feature>
<dbReference type="SUPFAM" id="SSF47323">
    <property type="entry name" value="Anticodon-binding domain of a subclass of class I aminoacyl-tRNA synthetases"/>
    <property type="match status" value="1"/>
</dbReference>
<evidence type="ECO:0000259" key="13">
    <source>
        <dbReference type="SMART" id="SM00840"/>
    </source>
</evidence>
<dbReference type="AlphaFoldDB" id="A0A140D909"/>
<evidence type="ECO:0000256" key="2">
    <source>
        <dbReference type="ARBA" id="ARBA00005594"/>
    </source>
</evidence>
<dbReference type="GO" id="GO:0004817">
    <property type="term" value="F:cysteine-tRNA ligase activity"/>
    <property type="evidence" value="ECO:0007669"/>
    <property type="project" value="UniProtKB-UniRule"/>
</dbReference>
<dbReference type="InterPro" id="IPR014729">
    <property type="entry name" value="Rossmann-like_a/b/a_fold"/>
</dbReference>
<evidence type="ECO:0000313" key="14">
    <source>
        <dbReference type="EMBL" id="AMK09676.1"/>
    </source>
</evidence>
<dbReference type="SUPFAM" id="SSF52374">
    <property type="entry name" value="Nucleotidylyl transferase"/>
    <property type="match status" value="1"/>
</dbReference>
<feature type="binding site" evidence="12">
    <location>
        <position position="268"/>
    </location>
    <ligand>
        <name>ATP</name>
        <dbReference type="ChEBI" id="CHEBI:30616"/>
    </ligand>
</feature>
<keyword evidence="10 12" id="KW-0648">Protein biosynthesis</keyword>
<dbReference type="OrthoDB" id="9815130at2"/>
<dbReference type="Proteomes" id="UP000295506">
    <property type="component" value="Unassembled WGS sequence"/>
</dbReference>
<keyword evidence="5 12" id="KW-0436">Ligase</keyword>
<organism evidence="15 17">
    <name type="scientific">Pseudodesulfovibrio indicus</name>
    <dbReference type="NCBI Taxonomy" id="1716143"/>
    <lineage>
        <taxon>Bacteria</taxon>
        <taxon>Pseudomonadati</taxon>
        <taxon>Thermodesulfobacteriota</taxon>
        <taxon>Desulfovibrionia</taxon>
        <taxon>Desulfovibrionales</taxon>
        <taxon>Desulfovibrionaceae</taxon>
    </lineage>
</organism>
<dbReference type="Gene3D" id="1.20.120.1910">
    <property type="entry name" value="Cysteine-tRNA ligase, C-terminal anti-codon recognition domain"/>
    <property type="match status" value="1"/>
</dbReference>
<evidence type="ECO:0000256" key="4">
    <source>
        <dbReference type="ARBA" id="ARBA00022490"/>
    </source>
</evidence>
<evidence type="ECO:0000256" key="5">
    <source>
        <dbReference type="ARBA" id="ARBA00022598"/>
    </source>
</evidence>
<evidence type="ECO:0000313" key="16">
    <source>
        <dbReference type="Proteomes" id="UP000055611"/>
    </source>
</evidence>
<keyword evidence="4 12" id="KW-0963">Cytoplasm</keyword>
<evidence type="ECO:0000256" key="3">
    <source>
        <dbReference type="ARBA" id="ARBA00011245"/>
    </source>
</evidence>
<feature type="short sequence motif" description="'KMSKS' region" evidence="12">
    <location>
        <begin position="265"/>
        <end position="269"/>
    </location>
</feature>
<comment type="catalytic activity">
    <reaction evidence="12">
        <text>tRNA(Cys) + L-cysteine + ATP = L-cysteinyl-tRNA(Cys) + AMP + diphosphate</text>
        <dbReference type="Rhea" id="RHEA:17773"/>
        <dbReference type="Rhea" id="RHEA-COMP:9661"/>
        <dbReference type="Rhea" id="RHEA-COMP:9679"/>
        <dbReference type="ChEBI" id="CHEBI:30616"/>
        <dbReference type="ChEBI" id="CHEBI:33019"/>
        <dbReference type="ChEBI" id="CHEBI:35235"/>
        <dbReference type="ChEBI" id="CHEBI:78442"/>
        <dbReference type="ChEBI" id="CHEBI:78517"/>
        <dbReference type="ChEBI" id="CHEBI:456215"/>
        <dbReference type="EC" id="6.1.1.16"/>
    </reaction>
</comment>
<dbReference type="InterPro" id="IPR015803">
    <property type="entry name" value="Cys-tRNA-ligase"/>
</dbReference>
<dbReference type="PANTHER" id="PTHR10890:SF3">
    <property type="entry name" value="CYSTEINE--TRNA LIGASE, CYTOPLASMIC"/>
    <property type="match status" value="1"/>
</dbReference>
<dbReference type="InterPro" id="IPR056411">
    <property type="entry name" value="CysS_C"/>
</dbReference>
<feature type="binding site" evidence="12">
    <location>
        <position position="208"/>
    </location>
    <ligand>
        <name>Zn(2+)</name>
        <dbReference type="ChEBI" id="CHEBI:29105"/>
    </ligand>
</feature>
<keyword evidence="6 12" id="KW-0479">Metal-binding</keyword>
<keyword evidence="8 12" id="KW-0862">Zinc</keyword>
<dbReference type="InterPro" id="IPR032678">
    <property type="entry name" value="tRNA-synt_1_cat_dom"/>
</dbReference>
<evidence type="ECO:0000256" key="1">
    <source>
        <dbReference type="ARBA" id="ARBA00004496"/>
    </source>
</evidence>
<evidence type="ECO:0000313" key="15">
    <source>
        <dbReference type="EMBL" id="TDT86370.1"/>
    </source>
</evidence>
<dbReference type="SMART" id="SM00840">
    <property type="entry name" value="DALR_2"/>
    <property type="match status" value="1"/>
</dbReference>
<reference evidence="14 16" key="1">
    <citation type="journal article" date="2016" name="Front. Microbiol.">
        <title>Genome Sequence of the Piezophilic, Mesophilic Sulfate-Reducing Bacterium Desulfovibrio indicus J2T.</title>
        <authorList>
            <person name="Cao J."/>
            <person name="Maignien L."/>
            <person name="Shao Z."/>
            <person name="Alain K."/>
            <person name="Jebbar M."/>
        </authorList>
    </citation>
    <scope>NUCLEOTIDE SEQUENCE [LARGE SCALE GENOMIC DNA]</scope>
    <source>
        <strain evidence="14 16">J2</strain>
    </source>
</reference>
<dbReference type="GO" id="GO:0005524">
    <property type="term" value="F:ATP binding"/>
    <property type="evidence" value="ECO:0007669"/>
    <property type="project" value="UniProtKB-UniRule"/>
</dbReference>
<evidence type="ECO:0000256" key="6">
    <source>
        <dbReference type="ARBA" id="ARBA00022723"/>
    </source>
</evidence>
<evidence type="ECO:0000256" key="7">
    <source>
        <dbReference type="ARBA" id="ARBA00022741"/>
    </source>
</evidence>
<evidence type="ECO:0000256" key="10">
    <source>
        <dbReference type="ARBA" id="ARBA00022917"/>
    </source>
</evidence>
<comment type="similarity">
    <text evidence="2 12">Belongs to the class-I aminoacyl-tRNA synthetase family.</text>
</comment>